<dbReference type="EMBL" id="FQXU01000004">
    <property type="protein sequence ID" value="SHH84344.1"/>
    <property type="molecule type" value="Genomic_DNA"/>
</dbReference>
<dbReference type="InterPro" id="IPR047817">
    <property type="entry name" value="ABC2_TM_bact-type"/>
</dbReference>
<evidence type="ECO:0000256" key="4">
    <source>
        <dbReference type="ARBA" id="ARBA00023136"/>
    </source>
</evidence>
<name>A0A1M5WAV2_9CLOT</name>
<accession>A0A1M5WAV2</accession>
<dbReference type="AlphaFoldDB" id="A0A1M5WAV2"/>
<keyword evidence="4 5" id="KW-0472">Membrane</keyword>
<feature type="transmembrane region" description="Helical" evidence="5">
    <location>
        <begin position="238"/>
        <end position="257"/>
    </location>
</feature>
<dbReference type="GO" id="GO:0043190">
    <property type="term" value="C:ATP-binding cassette (ABC) transporter complex"/>
    <property type="evidence" value="ECO:0007669"/>
    <property type="project" value="InterPro"/>
</dbReference>
<evidence type="ECO:0000256" key="2">
    <source>
        <dbReference type="ARBA" id="ARBA00022692"/>
    </source>
</evidence>
<feature type="transmembrane region" description="Helical" evidence="5">
    <location>
        <begin position="25"/>
        <end position="45"/>
    </location>
</feature>
<dbReference type="InterPro" id="IPR051784">
    <property type="entry name" value="Nod_factor_ABC_transporter"/>
</dbReference>
<protein>
    <recommendedName>
        <fullName evidence="5">Transport permease protein</fullName>
    </recommendedName>
</protein>
<keyword evidence="2 5" id="KW-0812">Transmembrane</keyword>
<evidence type="ECO:0000256" key="5">
    <source>
        <dbReference type="RuleBase" id="RU361157"/>
    </source>
</evidence>
<keyword evidence="5" id="KW-0813">Transport</keyword>
<dbReference type="Pfam" id="PF01061">
    <property type="entry name" value="ABC2_membrane"/>
    <property type="match status" value="1"/>
</dbReference>
<dbReference type="InterPro" id="IPR000412">
    <property type="entry name" value="ABC_2_transport"/>
</dbReference>
<dbReference type="PROSITE" id="PS51012">
    <property type="entry name" value="ABC_TM2"/>
    <property type="match status" value="1"/>
</dbReference>
<dbReference type="RefSeq" id="WP_073017330.1">
    <property type="nucleotide sequence ID" value="NZ_FQXU01000004.1"/>
</dbReference>
<reference evidence="7 8" key="1">
    <citation type="submission" date="2016-11" db="EMBL/GenBank/DDBJ databases">
        <authorList>
            <person name="Jaros S."/>
            <person name="Januszkiewicz K."/>
            <person name="Wedrychowicz H."/>
        </authorList>
    </citation>
    <scope>NUCLEOTIDE SEQUENCE [LARGE SCALE GENOMIC DNA]</scope>
    <source>
        <strain evidence="7 8">DSM 6191</strain>
    </source>
</reference>
<feature type="domain" description="ABC transmembrane type-2" evidence="6">
    <location>
        <begin position="28"/>
        <end position="260"/>
    </location>
</feature>
<feature type="transmembrane region" description="Helical" evidence="5">
    <location>
        <begin position="117"/>
        <end position="138"/>
    </location>
</feature>
<proteinExistence type="inferred from homology"/>
<dbReference type="PANTHER" id="PTHR43229:SF2">
    <property type="entry name" value="NODULATION PROTEIN J"/>
    <property type="match status" value="1"/>
</dbReference>
<comment type="subcellular location">
    <subcellularLocation>
        <location evidence="5">Cell membrane</location>
        <topology evidence="5">Multi-pass membrane protein</topology>
    </subcellularLocation>
    <subcellularLocation>
        <location evidence="1">Membrane</location>
        <topology evidence="1">Multi-pass membrane protein</topology>
    </subcellularLocation>
</comment>
<evidence type="ECO:0000313" key="7">
    <source>
        <dbReference type="EMBL" id="SHH84344.1"/>
    </source>
</evidence>
<sequence>MTGKVLKATFKRNFIVMIRAYPKDFFIGNVLTGFYTVIGALLIYKMLFNGVVGDEFLKFTGTGDYMSYVILGSLTYLYVVRTCLNVSRSLITELREGTLESLMITPFKRGEYFIGNMLQQTVTTTFEVIVSLIIAIPFGLDLSNINLISFAISALLALYGFFGLSMVLASIMLYTRDTYISQNTLFVAMLLLCGITFPNEYLPRVLRWIGELIPVTETSNLIRGSALLGKGVSELSSTMIYVFLLGTFYILVGFLSLRKIEYIALEKIQG</sequence>
<organism evidence="7 8">
    <name type="scientific">Clostridium intestinale DSM 6191</name>
    <dbReference type="NCBI Taxonomy" id="1121320"/>
    <lineage>
        <taxon>Bacteria</taxon>
        <taxon>Bacillati</taxon>
        <taxon>Bacillota</taxon>
        <taxon>Clostridia</taxon>
        <taxon>Eubacteriales</taxon>
        <taxon>Clostridiaceae</taxon>
        <taxon>Clostridium</taxon>
    </lineage>
</organism>
<dbReference type="PANTHER" id="PTHR43229">
    <property type="entry name" value="NODULATION PROTEIN J"/>
    <property type="match status" value="1"/>
</dbReference>
<dbReference type="PIRSF" id="PIRSF006648">
    <property type="entry name" value="DrrB"/>
    <property type="match status" value="1"/>
</dbReference>
<gene>
    <name evidence="7" type="ORF">SAMN02745941_00994</name>
</gene>
<dbReference type="GO" id="GO:0140359">
    <property type="term" value="F:ABC-type transporter activity"/>
    <property type="evidence" value="ECO:0007669"/>
    <property type="project" value="InterPro"/>
</dbReference>
<dbReference type="InterPro" id="IPR013525">
    <property type="entry name" value="ABC2_TM"/>
</dbReference>
<feature type="transmembrane region" description="Helical" evidence="5">
    <location>
        <begin position="185"/>
        <end position="202"/>
    </location>
</feature>
<feature type="transmembrane region" description="Helical" evidence="5">
    <location>
        <begin position="150"/>
        <end position="173"/>
    </location>
</feature>
<evidence type="ECO:0000259" key="6">
    <source>
        <dbReference type="PROSITE" id="PS51012"/>
    </source>
</evidence>
<feature type="transmembrane region" description="Helical" evidence="5">
    <location>
        <begin position="65"/>
        <end position="84"/>
    </location>
</feature>
<evidence type="ECO:0000256" key="1">
    <source>
        <dbReference type="ARBA" id="ARBA00004141"/>
    </source>
</evidence>
<keyword evidence="3 5" id="KW-1133">Transmembrane helix</keyword>
<dbReference type="Proteomes" id="UP000184241">
    <property type="component" value="Unassembled WGS sequence"/>
</dbReference>
<evidence type="ECO:0000256" key="3">
    <source>
        <dbReference type="ARBA" id="ARBA00022989"/>
    </source>
</evidence>
<evidence type="ECO:0000313" key="8">
    <source>
        <dbReference type="Proteomes" id="UP000184241"/>
    </source>
</evidence>
<comment type="similarity">
    <text evidence="5">Belongs to the ABC-2 integral membrane protein family.</text>
</comment>
<keyword evidence="5" id="KW-1003">Cell membrane</keyword>